<dbReference type="AlphaFoldDB" id="A0A8S9RKK2"/>
<dbReference type="Proteomes" id="UP000712600">
    <property type="component" value="Unassembled WGS sequence"/>
</dbReference>
<proteinExistence type="predicted"/>
<dbReference type="EMBL" id="QGKX02000095">
    <property type="protein sequence ID" value="KAF3573241.1"/>
    <property type="molecule type" value="Genomic_DNA"/>
</dbReference>
<reference evidence="1" key="1">
    <citation type="submission" date="2019-12" db="EMBL/GenBank/DDBJ databases">
        <title>Genome sequencing and annotation of Brassica cretica.</title>
        <authorList>
            <person name="Studholme D.J."/>
            <person name="Sarris P."/>
        </authorList>
    </citation>
    <scope>NUCLEOTIDE SEQUENCE</scope>
    <source>
        <strain evidence="1">PFS-109/04</strain>
        <tissue evidence="1">Leaf</tissue>
    </source>
</reference>
<sequence>MTPSFKTAYQRRWFRWLRLVSTRRELNIARRRYWSGAASRRLLLVVDRFVDFLKKRQRICTNRLIMEILGAKRKRLAQRDIKKRHISPAIWTRLR</sequence>
<accession>A0A8S9RKK2</accession>
<gene>
    <name evidence="1" type="ORF">F2Q69_00061880</name>
</gene>
<comment type="caution">
    <text evidence="1">The sequence shown here is derived from an EMBL/GenBank/DDBJ whole genome shotgun (WGS) entry which is preliminary data.</text>
</comment>
<organism evidence="1 2">
    <name type="scientific">Brassica cretica</name>
    <name type="common">Mustard</name>
    <dbReference type="NCBI Taxonomy" id="69181"/>
    <lineage>
        <taxon>Eukaryota</taxon>
        <taxon>Viridiplantae</taxon>
        <taxon>Streptophyta</taxon>
        <taxon>Embryophyta</taxon>
        <taxon>Tracheophyta</taxon>
        <taxon>Spermatophyta</taxon>
        <taxon>Magnoliopsida</taxon>
        <taxon>eudicotyledons</taxon>
        <taxon>Gunneridae</taxon>
        <taxon>Pentapetalae</taxon>
        <taxon>rosids</taxon>
        <taxon>malvids</taxon>
        <taxon>Brassicales</taxon>
        <taxon>Brassicaceae</taxon>
        <taxon>Brassiceae</taxon>
        <taxon>Brassica</taxon>
    </lineage>
</organism>
<evidence type="ECO:0000313" key="2">
    <source>
        <dbReference type="Proteomes" id="UP000712600"/>
    </source>
</evidence>
<protein>
    <submittedName>
        <fullName evidence="1">Uncharacterized protein</fullName>
    </submittedName>
</protein>
<evidence type="ECO:0000313" key="1">
    <source>
        <dbReference type="EMBL" id="KAF3573241.1"/>
    </source>
</evidence>
<name>A0A8S9RKK2_BRACR</name>